<accession>A0A848D0E7</accession>
<sequence>MNKTVIAMFLTMGFVISSPFTCHAESIYTPPEQSREELYQDIFISLLMPHIQKQINNYYTKVLTTSPVVYPYFVYVLKAKRIGDYRSFDFLVKLKVIPVIGPHISVGIDHLTFKIRGSGDVELKKFEHIKTENLPENWKHIIKEQL</sequence>
<dbReference type="RefSeq" id="WP_168975377.1">
    <property type="nucleotide sequence ID" value="NZ_JABAGO010000022.1"/>
</dbReference>
<dbReference type="InterPro" id="IPR024984">
    <property type="entry name" value="DUF3888"/>
</dbReference>
<dbReference type="AlphaFoldDB" id="A0A848D0E7"/>
<proteinExistence type="predicted"/>
<protein>
    <submittedName>
        <fullName evidence="2">DUF3888 domain-containing protein</fullName>
    </submittedName>
</protein>
<gene>
    <name evidence="2" type="ORF">HF838_12300</name>
</gene>
<feature type="chain" id="PRO_5032484227" evidence="1">
    <location>
        <begin position="25"/>
        <end position="146"/>
    </location>
</feature>
<evidence type="ECO:0000313" key="3">
    <source>
        <dbReference type="Proteomes" id="UP000561326"/>
    </source>
</evidence>
<evidence type="ECO:0000256" key="1">
    <source>
        <dbReference type="SAM" id="SignalP"/>
    </source>
</evidence>
<reference evidence="2 3" key="1">
    <citation type="submission" date="2020-04" db="EMBL/GenBank/DDBJ databases">
        <authorList>
            <person name="Hitch T.C.A."/>
            <person name="Wylensek D."/>
            <person name="Clavel T."/>
        </authorList>
    </citation>
    <scope>NUCLEOTIDE SEQUENCE [LARGE SCALE GENOMIC DNA]</scope>
    <source>
        <strain evidence="2 3">WB01_D5_05</strain>
    </source>
</reference>
<dbReference type="Proteomes" id="UP000561326">
    <property type="component" value="Unassembled WGS sequence"/>
</dbReference>
<dbReference type="EMBL" id="JABAGO010000022">
    <property type="protein sequence ID" value="NME99040.1"/>
    <property type="molecule type" value="Genomic_DNA"/>
</dbReference>
<organism evidence="2 3">
    <name type="scientific">Aneurinibacillus aneurinilyticus</name>
    <name type="common">Bacillus aneurinolyticus</name>
    <dbReference type="NCBI Taxonomy" id="1391"/>
    <lineage>
        <taxon>Bacteria</taxon>
        <taxon>Bacillati</taxon>
        <taxon>Bacillota</taxon>
        <taxon>Bacilli</taxon>
        <taxon>Bacillales</taxon>
        <taxon>Paenibacillaceae</taxon>
        <taxon>Aneurinibacillus group</taxon>
        <taxon>Aneurinibacillus</taxon>
    </lineage>
</organism>
<keyword evidence="1" id="KW-0732">Signal</keyword>
<dbReference type="Pfam" id="PF13027">
    <property type="entry name" value="DUF3888"/>
    <property type="match status" value="1"/>
</dbReference>
<comment type="caution">
    <text evidence="2">The sequence shown here is derived from an EMBL/GenBank/DDBJ whole genome shotgun (WGS) entry which is preliminary data.</text>
</comment>
<name>A0A848D0E7_ANEAE</name>
<evidence type="ECO:0000313" key="2">
    <source>
        <dbReference type="EMBL" id="NME99040.1"/>
    </source>
</evidence>
<feature type="signal peptide" evidence="1">
    <location>
        <begin position="1"/>
        <end position="24"/>
    </location>
</feature>